<sequence length="44" mass="4735">MWLIFLELGVALALLLVVGLALRQPPAPACDRDDCGNPDDQGTR</sequence>
<organism evidence="2 3">
    <name type="scientific">Thauera phenylacetica B4P</name>
    <dbReference type="NCBI Taxonomy" id="1234382"/>
    <lineage>
        <taxon>Bacteria</taxon>
        <taxon>Pseudomonadati</taxon>
        <taxon>Pseudomonadota</taxon>
        <taxon>Betaproteobacteria</taxon>
        <taxon>Rhodocyclales</taxon>
        <taxon>Zoogloeaceae</taxon>
        <taxon>Thauera</taxon>
    </lineage>
</organism>
<feature type="region of interest" description="Disordered" evidence="1">
    <location>
        <begin position="25"/>
        <end position="44"/>
    </location>
</feature>
<name>N6ZL59_9RHOO</name>
<reference evidence="2 3" key="1">
    <citation type="submission" date="2012-09" db="EMBL/GenBank/DDBJ databases">
        <title>Draft Genome Sequences of 6 Strains from Genus Thauera.</title>
        <authorList>
            <person name="Liu B."/>
            <person name="Shapleigh J.P."/>
            <person name="Frostegard A.H."/>
        </authorList>
    </citation>
    <scope>NUCLEOTIDE SEQUENCE [LARGE SCALE GENOMIC DNA]</scope>
    <source>
        <strain evidence="2 3">B4P</strain>
    </source>
</reference>
<feature type="compositionally biased region" description="Basic and acidic residues" evidence="1">
    <location>
        <begin position="30"/>
        <end position="44"/>
    </location>
</feature>
<protein>
    <submittedName>
        <fullName evidence="2">Uncharacterized protein</fullName>
    </submittedName>
</protein>
<keyword evidence="3" id="KW-1185">Reference proteome</keyword>
<dbReference type="EMBL" id="AMXF01000291">
    <property type="protein sequence ID" value="ENO95053.1"/>
    <property type="molecule type" value="Genomic_DNA"/>
</dbReference>
<dbReference type="Proteomes" id="UP000013047">
    <property type="component" value="Unassembled WGS sequence"/>
</dbReference>
<evidence type="ECO:0000313" key="3">
    <source>
        <dbReference type="Proteomes" id="UP000013047"/>
    </source>
</evidence>
<comment type="caution">
    <text evidence="2">The sequence shown here is derived from an EMBL/GenBank/DDBJ whole genome shotgun (WGS) entry which is preliminary data.</text>
</comment>
<dbReference type="AlphaFoldDB" id="N6ZL59"/>
<proteinExistence type="predicted"/>
<gene>
    <name evidence="2" type="ORF">C667_20994</name>
</gene>
<evidence type="ECO:0000313" key="2">
    <source>
        <dbReference type="EMBL" id="ENO95053.1"/>
    </source>
</evidence>
<dbReference type="RefSeq" id="WP_004381208.1">
    <property type="nucleotide sequence ID" value="NZ_AMXF01000291.1"/>
</dbReference>
<accession>N6ZL59</accession>
<evidence type="ECO:0000256" key="1">
    <source>
        <dbReference type="SAM" id="MobiDB-lite"/>
    </source>
</evidence>